<keyword evidence="1" id="KW-0175">Coiled coil</keyword>
<evidence type="ECO:0000313" key="3">
    <source>
        <dbReference type="EMBL" id="MBW4547455.1"/>
    </source>
</evidence>
<accession>A0A951UBV3</accession>
<dbReference type="EMBL" id="JAHHIF010000041">
    <property type="protein sequence ID" value="MBW4547455.1"/>
    <property type="molecule type" value="Genomic_DNA"/>
</dbReference>
<dbReference type="Proteomes" id="UP000753908">
    <property type="component" value="Unassembled WGS sequence"/>
</dbReference>
<feature type="region of interest" description="Disordered" evidence="2">
    <location>
        <begin position="239"/>
        <end position="279"/>
    </location>
</feature>
<feature type="coiled-coil region" evidence="1">
    <location>
        <begin position="91"/>
        <end position="149"/>
    </location>
</feature>
<dbReference type="AlphaFoldDB" id="A0A951UBV3"/>
<comment type="caution">
    <text evidence="3">The sequence shown here is derived from an EMBL/GenBank/DDBJ whole genome shotgun (WGS) entry which is preliminary data.</text>
</comment>
<proteinExistence type="predicted"/>
<organism evidence="3 4">
    <name type="scientific">Symplocastrum torsivum CPER-KK1</name>
    <dbReference type="NCBI Taxonomy" id="450513"/>
    <lineage>
        <taxon>Bacteria</taxon>
        <taxon>Bacillati</taxon>
        <taxon>Cyanobacteriota</taxon>
        <taxon>Cyanophyceae</taxon>
        <taxon>Oscillatoriophycideae</taxon>
        <taxon>Oscillatoriales</taxon>
        <taxon>Microcoleaceae</taxon>
        <taxon>Symplocastrum</taxon>
    </lineage>
</organism>
<reference evidence="3" key="2">
    <citation type="journal article" date="2022" name="Microbiol. Resour. Announc.">
        <title>Metagenome Sequencing to Explore Phylogenomics of Terrestrial Cyanobacteria.</title>
        <authorList>
            <person name="Ward R.D."/>
            <person name="Stajich J.E."/>
            <person name="Johansen J.R."/>
            <person name="Huntemann M."/>
            <person name="Clum A."/>
            <person name="Foster B."/>
            <person name="Foster B."/>
            <person name="Roux S."/>
            <person name="Palaniappan K."/>
            <person name="Varghese N."/>
            <person name="Mukherjee S."/>
            <person name="Reddy T.B.K."/>
            <person name="Daum C."/>
            <person name="Copeland A."/>
            <person name="Chen I.A."/>
            <person name="Ivanova N.N."/>
            <person name="Kyrpides N.C."/>
            <person name="Shapiro N."/>
            <person name="Eloe-Fadrosh E.A."/>
            <person name="Pietrasiak N."/>
        </authorList>
    </citation>
    <scope>NUCLEOTIDE SEQUENCE</scope>
    <source>
        <strain evidence="3">CPER-KK1</strain>
    </source>
</reference>
<dbReference type="Pfam" id="PF19776">
    <property type="entry name" value="DUF6262"/>
    <property type="match status" value="1"/>
</dbReference>
<reference evidence="3" key="1">
    <citation type="submission" date="2021-05" db="EMBL/GenBank/DDBJ databases">
        <authorList>
            <person name="Pietrasiak N."/>
            <person name="Ward R."/>
            <person name="Stajich J.E."/>
            <person name="Kurbessoian T."/>
        </authorList>
    </citation>
    <scope>NUCLEOTIDE SEQUENCE</scope>
    <source>
        <strain evidence="3">CPER-KK1</strain>
    </source>
</reference>
<evidence type="ECO:0000256" key="2">
    <source>
        <dbReference type="SAM" id="MobiDB-lite"/>
    </source>
</evidence>
<protein>
    <recommendedName>
        <fullName evidence="5">Transposase</fullName>
    </recommendedName>
</protein>
<evidence type="ECO:0000256" key="1">
    <source>
        <dbReference type="SAM" id="Coils"/>
    </source>
</evidence>
<evidence type="ECO:0008006" key="5">
    <source>
        <dbReference type="Google" id="ProtNLM"/>
    </source>
</evidence>
<gene>
    <name evidence="3" type="ORF">KME25_23890</name>
</gene>
<name>A0A951UBV3_9CYAN</name>
<evidence type="ECO:0000313" key="4">
    <source>
        <dbReference type="Proteomes" id="UP000753908"/>
    </source>
</evidence>
<dbReference type="InterPro" id="IPR046229">
    <property type="entry name" value="TnpC-like"/>
</dbReference>
<sequence>MSTIADAKQARIDNLTRVQAERKEQALAKVNQALERMSKQGKKINFQTIAQEANVSVSYLYKYPELKVRIAEIRNQQSVIPRPRQPEPASVKSHQVIVSRLKGRIQQLEKELTDLRKINEGLAGRVYRLTELEALCERQSKRIKDLEERLKVEPAPIPEDNPKVTPIDKGKTRGITDRIKDELDRLGIKLNSTLTRKIKAADEETVLNALSALEEAMGSGNVKNASGFLVRAITERWTKEDSPQQLPQRQPEIYTASPKPDEELVPLDQLKHLLGGTDE</sequence>